<name>J9FCK4_9ZZZZ</name>
<proteinExistence type="predicted"/>
<comment type="caution">
    <text evidence="1">The sequence shown here is derived from an EMBL/GenBank/DDBJ whole genome shotgun (WGS) entry which is preliminary data.</text>
</comment>
<dbReference type="AlphaFoldDB" id="J9FCK4"/>
<accession>J9FCK4</accession>
<gene>
    <name evidence="1" type="ORF">EVA_19287</name>
</gene>
<organism evidence="1">
    <name type="scientific">gut metagenome</name>
    <dbReference type="NCBI Taxonomy" id="749906"/>
    <lineage>
        <taxon>unclassified sequences</taxon>
        <taxon>metagenomes</taxon>
        <taxon>organismal metagenomes</taxon>
    </lineage>
</organism>
<reference evidence="1" key="1">
    <citation type="journal article" date="2012" name="PLoS ONE">
        <title>Gene sets for utilization of primary and secondary nutrition supplies in the distal gut of endangered iberian lynx.</title>
        <authorList>
            <person name="Alcaide M."/>
            <person name="Messina E."/>
            <person name="Richter M."/>
            <person name="Bargiela R."/>
            <person name="Peplies J."/>
            <person name="Huws S.A."/>
            <person name="Newbold C.J."/>
            <person name="Golyshin P.N."/>
            <person name="Simon M.A."/>
            <person name="Lopez G."/>
            <person name="Yakimov M.M."/>
            <person name="Ferrer M."/>
        </authorList>
    </citation>
    <scope>NUCLEOTIDE SEQUENCE</scope>
</reference>
<protein>
    <submittedName>
        <fullName evidence="1">Uncharacterized protein</fullName>
    </submittedName>
</protein>
<sequence length="73" mass="8391">MLAREVRLRLLAEGTKLPDELTDLLMRRLLLVAREVLIERLAEGEEVQLKGLGTWSPYVINQSAWAFREGVRT</sequence>
<evidence type="ECO:0000313" key="1">
    <source>
        <dbReference type="EMBL" id="EJW92611.1"/>
    </source>
</evidence>
<dbReference type="EMBL" id="AMCI01007442">
    <property type="protein sequence ID" value="EJW92611.1"/>
    <property type="molecule type" value="Genomic_DNA"/>
</dbReference>